<accession>A0A3G7TNR9</accession>
<dbReference type="EMBL" id="CP027753">
    <property type="protein sequence ID" value="AZE48774.1"/>
    <property type="molecule type" value="Genomic_DNA"/>
</dbReference>
<proteinExistence type="predicted"/>
<dbReference type="Proteomes" id="UP000268048">
    <property type="component" value="Chromosome"/>
</dbReference>
<organism evidence="1 2">
    <name type="scientific">Pseudomonas chlororaphis</name>
    <dbReference type="NCBI Taxonomy" id="587753"/>
    <lineage>
        <taxon>Bacteria</taxon>
        <taxon>Pseudomonadati</taxon>
        <taxon>Pseudomonadota</taxon>
        <taxon>Gammaproteobacteria</taxon>
        <taxon>Pseudomonadales</taxon>
        <taxon>Pseudomonadaceae</taxon>
        <taxon>Pseudomonas</taxon>
    </lineage>
</organism>
<evidence type="ECO:0000313" key="1">
    <source>
        <dbReference type="EMBL" id="AZE48774.1"/>
    </source>
</evidence>
<sequence length="46" mass="5568">MSVNLNIWRYDITQLICLTGGKRRIQVMQERHHWLPWMNESIQGSQ</sequence>
<reference evidence="1 2" key="1">
    <citation type="submission" date="2018-03" db="EMBL/GenBank/DDBJ databases">
        <title>Diversity of phytobeneficial traits revealed by whole-genome analysis of worldwide-isolated phenazine-producing Pseudomonas spp.</title>
        <authorList>
            <person name="Biessy A."/>
            <person name="Novinscak A."/>
            <person name="Blom J."/>
            <person name="Leger G."/>
            <person name="Thomashow L.S."/>
            <person name="Cazorla F.M."/>
            <person name="Josic D."/>
            <person name="Filion M."/>
        </authorList>
    </citation>
    <scope>NUCLEOTIDE SEQUENCE [LARGE SCALE GENOMIC DNA]</scope>
    <source>
        <strain evidence="1 2">B25</strain>
    </source>
</reference>
<gene>
    <name evidence="1" type="ORF">C4K04_3102</name>
</gene>
<dbReference type="AlphaFoldDB" id="A0A3G7TNR9"/>
<evidence type="ECO:0000313" key="2">
    <source>
        <dbReference type="Proteomes" id="UP000268048"/>
    </source>
</evidence>
<name>A0A3G7TNR9_9PSED</name>
<protein>
    <submittedName>
        <fullName evidence="1">Uncharacterized protein</fullName>
    </submittedName>
</protein>